<comment type="caution">
    <text evidence="2">The sequence shown here is derived from an EMBL/GenBank/DDBJ whole genome shotgun (WGS) entry which is preliminary data.</text>
</comment>
<accession>A0A7W3T6D2</accession>
<dbReference type="EMBL" id="VKHS01000633">
    <property type="protein sequence ID" value="MBB0231790.1"/>
    <property type="molecule type" value="Genomic_DNA"/>
</dbReference>
<dbReference type="AlphaFoldDB" id="A0A7W3T6D2"/>
<keyword evidence="3" id="KW-1185">Reference proteome</keyword>
<organism evidence="2 3">
    <name type="scientific">Streptomyces calidiresistens</name>
    <dbReference type="NCBI Taxonomy" id="1485586"/>
    <lineage>
        <taxon>Bacteria</taxon>
        <taxon>Bacillati</taxon>
        <taxon>Actinomycetota</taxon>
        <taxon>Actinomycetes</taxon>
        <taxon>Kitasatosporales</taxon>
        <taxon>Streptomycetaceae</taxon>
        <taxon>Streptomyces</taxon>
    </lineage>
</organism>
<evidence type="ECO:0000313" key="3">
    <source>
        <dbReference type="Proteomes" id="UP000530234"/>
    </source>
</evidence>
<reference evidence="3" key="1">
    <citation type="submission" date="2019-10" db="EMBL/GenBank/DDBJ databases">
        <title>Streptomyces sp. nov., a novel actinobacterium isolated from alkaline environment.</title>
        <authorList>
            <person name="Golinska P."/>
        </authorList>
    </citation>
    <scope>NUCLEOTIDE SEQUENCE [LARGE SCALE GENOMIC DNA]</scope>
    <source>
        <strain evidence="3">DSM 42108</strain>
    </source>
</reference>
<name>A0A7W3T6D2_9ACTN</name>
<evidence type="ECO:0000256" key="1">
    <source>
        <dbReference type="SAM" id="MobiDB-lite"/>
    </source>
</evidence>
<dbReference type="RefSeq" id="WP_182666345.1">
    <property type="nucleotide sequence ID" value="NZ_VKHS01000633.1"/>
</dbReference>
<feature type="region of interest" description="Disordered" evidence="1">
    <location>
        <begin position="122"/>
        <end position="142"/>
    </location>
</feature>
<gene>
    <name evidence="2" type="ORF">FOE67_20400</name>
</gene>
<protein>
    <submittedName>
        <fullName evidence="2">Uncharacterized protein</fullName>
    </submittedName>
</protein>
<sequence length="142" mass="14726">MDNELTALAATGAAGLVQLMLSDAWNLARDGFARLLARRPGPPDASAELDAARSRLLTARVSGDDPVVREITAAVRARLLDRLRVDPSAREELRSLLDLAPEGNTGAGPGTVNNTISGGVQHGPVIQSGRIGGIPFGEPGRG</sequence>
<evidence type="ECO:0000313" key="2">
    <source>
        <dbReference type="EMBL" id="MBB0231790.1"/>
    </source>
</evidence>
<dbReference type="Proteomes" id="UP000530234">
    <property type="component" value="Unassembled WGS sequence"/>
</dbReference>
<proteinExistence type="predicted"/>